<evidence type="ECO:0000313" key="1">
    <source>
        <dbReference type="EMBL" id="MBS2551595.1"/>
    </source>
</evidence>
<dbReference type="Proteomes" id="UP000730482">
    <property type="component" value="Unassembled WGS sequence"/>
</dbReference>
<proteinExistence type="predicted"/>
<evidence type="ECO:0008006" key="3">
    <source>
        <dbReference type="Google" id="ProtNLM"/>
    </source>
</evidence>
<gene>
    <name evidence="1" type="ORF">KGQ19_32480</name>
</gene>
<accession>A0ABS5L0B5</accession>
<keyword evidence="2" id="KW-1185">Reference proteome</keyword>
<organism evidence="1 2">
    <name type="scientific">Catenulispora pinistramenti</name>
    <dbReference type="NCBI Taxonomy" id="2705254"/>
    <lineage>
        <taxon>Bacteria</taxon>
        <taxon>Bacillati</taxon>
        <taxon>Actinomycetota</taxon>
        <taxon>Actinomycetes</taxon>
        <taxon>Catenulisporales</taxon>
        <taxon>Catenulisporaceae</taxon>
        <taxon>Catenulispora</taxon>
    </lineage>
</organism>
<reference evidence="1 2" key="1">
    <citation type="submission" date="2020-02" db="EMBL/GenBank/DDBJ databases">
        <title>Acidophilic actinobacteria isolated from forest soil.</title>
        <authorList>
            <person name="Golinska P."/>
        </authorList>
    </citation>
    <scope>NUCLEOTIDE SEQUENCE [LARGE SCALE GENOMIC DNA]</scope>
    <source>
        <strain evidence="1 2">NL8</strain>
    </source>
</reference>
<name>A0ABS5L0B5_9ACTN</name>
<protein>
    <recommendedName>
        <fullName evidence="3">Peptidase S9 prolyl oligopeptidase catalytic domain-containing protein</fullName>
    </recommendedName>
</protein>
<dbReference type="InterPro" id="IPR029058">
    <property type="entry name" value="AB_hydrolase_fold"/>
</dbReference>
<dbReference type="Gene3D" id="3.40.50.1820">
    <property type="entry name" value="alpha/beta hydrolase"/>
    <property type="match status" value="1"/>
</dbReference>
<dbReference type="EMBL" id="JAAFYZ010000146">
    <property type="protein sequence ID" value="MBS2551595.1"/>
    <property type="molecule type" value="Genomic_DNA"/>
</dbReference>
<dbReference type="SUPFAM" id="SSF53474">
    <property type="entry name" value="alpha/beta-Hydrolases"/>
    <property type="match status" value="1"/>
</dbReference>
<evidence type="ECO:0000313" key="2">
    <source>
        <dbReference type="Proteomes" id="UP000730482"/>
    </source>
</evidence>
<comment type="caution">
    <text evidence="1">The sequence shown here is derived from an EMBL/GenBank/DDBJ whole genome shotgun (WGS) entry which is preliminary data.</text>
</comment>
<sequence length="248" mass="27080">MTELPEHLRPFLLDVPEVRRERVGRVDLYWPDPVAGGEQAADRLPAIVFVHGGPIPPDMTPTPRDWPTYVGYAGYVAGRGVVGVTVDHRLHDLEDYSQSAADVTEAIELVRNDPRVDGDRIAVWVFSGGGMLTAEWLSNPPSWLRCLAATYPVLAERPGRDADPRYRPAEAVRSAGELPIVLTRVGLERPDIAPTVEAFLAAADDCGAKVEVIDIPDAHHGFESIDHTESTRQGVVRAVESVLGQLRG</sequence>
<dbReference type="RefSeq" id="WP_212016368.1">
    <property type="nucleotide sequence ID" value="NZ_JAAFYZ010000146.1"/>
</dbReference>